<evidence type="ECO:0000256" key="1">
    <source>
        <dbReference type="ARBA" id="ARBA00022618"/>
    </source>
</evidence>
<feature type="region of interest" description="Disordered" evidence="5">
    <location>
        <begin position="72"/>
        <end position="114"/>
    </location>
</feature>
<protein>
    <recommendedName>
        <fullName evidence="4">Probable septum site-determining protein MinC</fullName>
    </recommendedName>
</protein>
<accession>A0ABQ2CU39</accession>
<dbReference type="InterPro" id="IPR036145">
    <property type="entry name" value="MinC_C_sf"/>
</dbReference>
<dbReference type="InterPro" id="IPR005526">
    <property type="entry name" value="Septum_form_inhib_MinC_C"/>
</dbReference>
<dbReference type="PANTHER" id="PTHR34108">
    <property type="entry name" value="SEPTUM SITE-DETERMINING PROTEIN MINC"/>
    <property type="match status" value="1"/>
</dbReference>
<dbReference type="Proteomes" id="UP000632222">
    <property type="component" value="Unassembled WGS sequence"/>
</dbReference>
<feature type="domain" description="Septum formation inhibitor MinC C-terminal" evidence="6">
    <location>
        <begin position="121"/>
        <end position="227"/>
    </location>
</feature>
<evidence type="ECO:0000256" key="4">
    <source>
        <dbReference type="HAMAP-Rule" id="MF_00267"/>
    </source>
</evidence>
<comment type="caution">
    <text evidence="7">The sequence shown here is derived from an EMBL/GenBank/DDBJ whole genome shotgun (WGS) entry which is preliminary data.</text>
</comment>
<comment type="function">
    <text evidence="4">Cell division inhibitor that blocks the formation of polar Z ring septums. Rapidly oscillates between the poles of the cell to destabilize FtsZ filaments that have formed before they mature into polar Z rings. Prevents FtsZ polymerization.</text>
</comment>
<evidence type="ECO:0000256" key="3">
    <source>
        <dbReference type="ARBA" id="ARBA00023306"/>
    </source>
</evidence>
<keyword evidence="2 4" id="KW-0717">Septation</keyword>
<keyword evidence="3 4" id="KW-0131">Cell cycle</keyword>
<organism evidence="7 8">
    <name type="scientific">Deinococcus roseus</name>
    <dbReference type="NCBI Taxonomy" id="392414"/>
    <lineage>
        <taxon>Bacteria</taxon>
        <taxon>Thermotogati</taxon>
        <taxon>Deinococcota</taxon>
        <taxon>Deinococci</taxon>
        <taxon>Deinococcales</taxon>
        <taxon>Deinococcaceae</taxon>
        <taxon>Deinococcus</taxon>
    </lineage>
</organism>
<dbReference type="SUPFAM" id="SSF63848">
    <property type="entry name" value="Cell-division inhibitor MinC, C-terminal domain"/>
    <property type="match status" value="1"/>
</dbReference>
<dbReference type="Gene3D" id="2.160.20.70">
    <property type="match status" value="1"/>
</dbReference>
<dbReference type="RefSeq" id="WP_188998805.1">
    <property type="nucleotide sequence ID" value="NZ_BMOD01000001.1"/>
</dbReference>
<keyword evidence="8" id="KW-1185">Reference proteome</keyword>
<name>A0ABQ2CU39_9DEIO</name>
<gene>
    <name evidence="4" type="primary">minC</name>
    <name evidence="7" type="ORF">GCM10008938_03130</name>
</gene>
<evidence type="ECO:0000259" key="6">
    <source>
        <dbReference type="Pfam" id="PF03775"/>
    </source>
</evidence>
<comment type="subunit">
    <text evidence="4">Interacts with MinD and FtsZ.</text>
</comment>
<dbReference type="InterPro" id="IPR013033">
    <property type="entry name" value="MinC"/>
</dbReference>
<proteinExistence type="inferred from homology"/>
<evidence type="ECO:0000313" key="7">
    <source>
        <dbReference type="EMBL" id="GGJ20305.1"/>
    </source>
</evidence>
<evidence type="ECO:0000256" key="5">
    <source>
        <dbReference type="SAM" id="MobiDB-lite"/>
    </source>
</evidence>
<reference evidence="8" key="1">
    <citation type="journal article" date="2019" name="Int. J. Syst. Evol. Microbiol.">
        <title>The Global Catalogue of Microorganisms (GCM) 10K type strain sequencing project: providing services to taxonomists for standard genome sequencing and annotation.</title>
        <authorList>
            <consortium name="The Broad Institute Genomics Platform"/>
            <consortium name="The Broad Institute Genome Sequencing Center for Infectious Disease"/>
            <person name="Wu L."/>
            <person name="Ma J."/>
        </authorList>
    </citation>
    <scope>NUCLEOTIDE SEQUENCE [LARGE SCALE GENOMIC DNA]</scope>
    <source>
        <strain evidence="8">JCM 14370</strain>
    </source>
</reference>
<dbReference type="HAMAP" id="MF_00267">
    <property type="entry name" value="MinC"/>
    <property type="match status" value="1"/>
</dbReference>
<feature type="compositionally biased region" description="Low complexity" evidence="5">
    <location>
        <begin position="81"/>
        <end position="100"/>
    </location>
</feature>
<dbReference type="EMBL" id="BMOD01000001">
    <property type="protein sequence ID" value="GGJ20305.1"/>
    <property type="molecule type" value="Genomic_DNA"/>
</dbReference>
<keyword evidence="1 4" id="KW-0132">Cell division</keyword>
<sequence>MKLRGTLSGLSLLLESKDTLESLNTQLTERAQVLNKAQVSIEIEQDIAWMLIENTQGILKELGAELKSIRPAMGSRAPAQPTSSPSQGSVASAAPASPSSSPSPTPPSQISAPILPQQTRILTQQLRSGMRIEHPGSLVVVGDVNPGVELIAGGDVIVTGALRGMAHAGAQGNEASVIWARPIASPQIRIGKAVARAPEGKVMDTMRRNENFDAEMARLENDHIVIEIVKSSKH</sequence>
<comment type="similarity">
    <text evidence="4">Belongs to the MinC family.</text>
</comment>
<evidence type="ECO:0000313" key="8">
    <source>
        <dbReference type="Proteomes" id="UP000632222"/>
    </source>
</evidence>
<evidence type="ECO:0000256" key="2">
    <source>
        <dbReference type="ARBA" id="ARBA00023210"/>
    </source>
</evidence>
<dbReference type="PANTHER" id="PTHR34108:SF1">
    <property type="entry name" value="SEPTUM SITE-DETERMINING PROTEIN MINC"/>
    <property type="match status" value="1"/>
</dbReference>
<dbReference type="Pfam" id="PF03775">
    <property type="entry name" value="MinC_C"/>
    <property type="match status" value="1"/>
</dbReference>
<dbReference type="InterPro" id="IPR016098">
    <property type="entry name" value="CAP/MinC_C"/>
</dbReference>